<protein>
    <submittedName>
        <fullName evidence="2">Uncharacterized protein</fullName>
    </submittedName>
</protein>
<sequence length="65" mass="7289">MRTIDRVMAVLAVVFFFAAVISGWRVSVAEGQDLWYVPLLLALASAAMTFGALHHRIRKTVEKEK</sequence>
<evidence type="ECO:0000256" key="1">
    <source>
        <dbReference type="SAM" id="Phobius"/>
    </source>
</evidence>
<keyword evidence="1" id="KW-0812">Transmembrane</keyword>
<proteinExistence type="predicted"/>
<accession>A0A9D2CDC8</accession>
<organism evidence="2 3">
    <name type="scientific">Candidatus Alistipes intestinigallinarum</name>
    <dbReference type="NCBI Taxonomy" id="2838440"/>
    <lineage>
        <taxon>Bacteria</taxon>
        <taxon>Pseudomonadati</taxon>
        <taxon>Bacteroidota</taxon>
        <taxon>Bacteroidia</taxon>
        <taxon>Bacteroidales</taxon>
        <taxon>Rikenellaceae</taxon>
        <taxon>Alistipes</taxon>
    </lineage>
</organism>
<reference evidence="2" key="2">
    <citation type="submission" date="2021-04" db="EMBL/GenBank/DDBJ databases">
        <authorList>
            <person name="Gilroy R."/>
        </authorList>
    </citation>
    <scope>NUCLEOTIDE SEQUENCE</scope>
    <source>
        <strain evidence="2">5134</strain>
    </source>
</reference>
<gene>
    <name evidence="2" type="ORF">H9828_08640</name>
</gene>
<dbReference type="Proteomes" id="UP000886844">
    <property type="component" value="Unassembled WGS sequence"/>
</dbReference>
<feature type="transmembrane region" description="Helical" evidence="1">
    <location>
        <begin position="34"/>
        <end position="53"/>
    </location>
</feature>
<reference evidence="2" key="1">
    <citation type="journal article" date="2021" name="PeerJ">
        <title>Extensive microbial diversity within the chicken gut microbiome revealed by metagenomics and culture.</title>
        <authorList>
            <person name="Gilroy R."/>
            <person name="Ravi A."/>
            <person name="Getino M."/>
            <person name="Pursley I."/>
            <person name="Horton D.L."/>
            <person name="Alikhan N.F."/>
            <person name="Baker D."/>
            <person name="Gharbi K."/>
            <person name="Hall N."/>
            <person name="Watson M."/>
            <person name="Adriaenssens E.M."/>
            <person name="Foster-Nyarko E."/>
            <person name="Jarju S."/>
            <person name="Secka A."/>
            <person name="Antonio M."/>
            <person name="Oren A."/>
            <person name="Chaudhuri R.R."/>
            <person name="La Ragione R."/>
            <person name="Hildebrand F."/>
            <person name="Pallen M.J."/>
        </authorList>
    </citation>
    <scope>NUCLEOTIDE SEQUENCE</scope>
    <source>
        <strain evidence="2">5134</strain>
    </source>
</reference>
<evidence type="ECO:0000313" key="2">
    <source>
        <dbReference type="EMBL" id="HIY69470.1"/>
    </source>
</evidence>
<evidence type="ECO:0000313" key="3">
    <source>
        <dbReference type="Proteomes" id="UP000886844"/>
    </source>
</evidence>
<keyword evidence="1" id="KW-0472">Membrane</keyword>
<dbReference type="AlphaFoldDB" id="A0A9D2CDC8"/>
<keyword evidence="1" id="KW-1133">Transmembrane helix</keyword>
<comment type="caution">
    <text evidence="2">The sequence shown here is derived from an EMBL/GenBank/DDBJ whole genome shotgun (WGS) entry which is preliminary data.</text>
</comment>
<dbReference type="EMBL" id="DXDA01000066">
    <property type="protein sequence ID" value="HIY69470.1"/>
    <property type="molecule type" value="Genomic_DNA"/>
</dbReference>
<feature type="transmembrane region" description="Helical" evidence="1">
    <location>
        <begin position="7"/>
        <end position="28"/>
    </location>
</feature>
<name>A0A9D2CDC8_9BACT</name>